<dbReference type="Proteomes" id="UP000036681">
    <property type="component" value="Unplaced"/>
</dbReference>
<sequence length="64" mass="7852">MLRNLPNKFVGLHSRFAQLLRFYWLQPSAKEIRLSEDAFKTPLVHRRRLWWLVINYAQSKVQHF</sequence>
<name>A0A0M3I516_ASCLU</name>
<reference evidence="2" key="1">
    <citation type="submission" date="2017-02" db="UniProtKB">
        <authorList>
            <consortium name="WormBaseParasite"/>
        </authorList>
    </citation>
    <scope>IDENTIFICATION</scope>
</reference>
<dbReference type="WBParaSite" id="ALUE_0001196501-mRNA-1">
    <property type="protein sequence ID" value="ALUE_0001196501-mRNA-1"/>
    <property type="gene ID" value="ALUE_0001196501"/>
</dbReference>
<keyword evidence="1" id="KW-1185">Reference proteome</keyword>
<accession>A0A0M3I516</accession>
<proteinExistence type="predicted"/>
<dbReference type="AlphaFoldDB" id="A0A0M3I516"/>
<protein>
    <submittedName>
        <fullName evidence="2">Transposase</fullName>
    </submittedName>
</protein>
<evidence type="ECO:0000313" key="2">
    <source>
        <dbReference type="WBParaSite" id="ALUE_0001196501-mRNA-1"/>
    </source>
</evidence>
<organism evidence="1 2">
    <name type="scientific">Ascaris lumbricoides</name>
    <name type="common">Giant roundworm</name>
    <dbReference type="NCBI Taxonomy" id="6252"/>
    <lineage>
        <taxon>Eukaryota</taxon>
        <taxon>Metazoa</taxon>
        <taxon>Ecdysozoa</taxon>
        <taxon>Nematoda</taxon>
        <taxon>Chromadorea</taxon>
        <taxon>Rhabditida</taxon>
        <taxon>Spirurina</taxon>
        <taxon>Ascaridomorpha</taxon>
        <taxon>Ascaridoidea</taxon>
        <taxon>Ascarididae</taxon>
        <taxon>Ascaris</taxon>
    </lineage>
</organism>
<evidence type="ECO:0000313" key="1">
    <source>
        <dbReference type="Proteomes" id="UP000036681"/>
    </source>
</evidence>